<name>A0A383ABU1_9ZZZZ</name>
<organism evidence="1">
    <name type="scientific">marine metagenome</name>
    <dbReference type="NCBI Taxonomy" id="408172"/>
    <lineage>
        <taxon>unclassified sequences</taxon>
        <taxon>metagenomes</taxon>
        <taxon>ecological metagenomes</taxon>
    </lineage>
</organism>
<dbReference type="PANTHER" id="PTHR42869:SF1">
    <property type="entry name" value="SLL0572 PROTEIN"/>
    <property type="match status" value="1"/>
</dbReference>
<sequence>MQNDTRTGVIIMGSAGRDFHNFNVVFRNDPLTRVVAFTAAQIPDITSIESAYDVYPHMDAEVSAVGYNPEQLADLDAALQAADADLVLYATPVNLGQLINADKPMVAVEYELQEKGCELETILADFDYYKLAGG</sequence>
<accession>A0A383ABU1</accession>
<gene>
    <name evidence="1" type="ORF">METZ01_LOCUS457412</name>
</gene>
<protein>
    <recommendedName>
        <fullName evidence="2">GTPase</fullName>
    </recommendedName>
</protein>
<dbReference type="EMBL" id="UINC01190412">
    <property type="protein sequence ID" value="SVE04558.1"/>
    <property type="molecule type" value="Genomic_DNA"/>
</dbReference>
<dbReference type="InterPro" id="IPR053199">
    <property type="entry name" value="cDPG_synthetase-like"/>
</dbReference>
<proteinExistence type="predicted"/>
<evidence type="ECO:0008006" key="2">
    <source>
        <dbReference type="Google" id="ProtNLM"/>
    </source>
</evidence>
<reference evidence="1" key="1">
    <citation type="submission" date="2018-05" db="EMBL/GenBank/DDBJ databases">
        <authorList>
            <person name="Lanie J.A."/>
            <person name="Ng W.-L."/>
            <person name="Kazmierczak K.M."/>
            <person name="Andrzejewski T.M."/>
            <person name="Davidsen T.M."/>
            <person name="Wayne K.J."/>
            <person name="Tettelin H."/>
            <person name="Glass J.I."/>
            <person name="Rusch D."/>
            <person name="Podicherti R."/>
            <person name="Tsui H.-C.T."/>
            <person name="Winkler M.E."/>
        </authorList>
    </citation>
    <scope>NUCLEOTIDE SEQUENCE</scope>
</reference>
<dbReference type="PANTHER" id="PTHR42869">
    <property type="entry name" value="SLL0572 PROTEIN"/>
    <property type="match status" value="1"/>
</dbReference>
<evidence type="ECO:0000313" key="1">
    <source>
        <dbReference type="EMBL" id="SVE04558.1"/>
    </source>
</evidence>
<dbReference type="AlphaFoldDB" id="A0A383ABU1"/>